<comment type="caution">
    <text evidence="2">The sequence shown here is derived from an EMBL/GenBank/DDBJ whole genome shotgun (WGS) entry which is preliminary data.</text>
</comment>
<dbReference type="EMBL" id="PIPO01000003">
    <property type="protein sequence ID" value="RUO33367.1"/>
    <property type="molecule type" value="Genomic_DNA"/>
</dbReference>
<dbReference type="InterPro" id="IPR036291">
    <property type="entry name" value="NAD(P)-bd_dom_sf"/>
</dbReference>
<evidence type="ECO:0000259" key="1">
    <source>
        <dbReference type="Pfam" id="PF13460"/>
    </source>
</evidence>
<gene>
    <name evidence="2" type="ORF">CWE14_09145</name>
</gene>
<dbReference type="Gene3D" id="3.40.50.720">
    <property type="entry name" value="NAD(P)-binding Rossmann-like Domain"/>
    <property type="match status" value="1"/>
</dbReference>
<evidence type="ECO:0000313" key="3">
    <source>
        <dbReference type="Proteomes" id="UP000287823"/>
    </source>
</evidence>
<dbReference type="Pfam" id="PF13460">
    <property type="entry name" value="NAD_binding_10"/>
    <property type="match status" value="1"/>
</dbReference>
<dbReference type="CDD" id="cd05243">
    <property type="entry name" value="SDR_a5"/>
    <property type="match status" value="1"/>
</dbReference>
<dbReference type="InterPro" id="IPR016040">
    <property type="entry name" value="NAD(P)-bd_dom"/>
</dbReference>
<reference evidence="2 3" key="1">
    <citation type="journal article" date="2011" name="Front. Microbiol.">
        <title>Genomic signatures of strain selection and enhancement in Bacillus atrophaeus var. globigii, a historical biowarfare simulant.</title>
        <authorList>
            <person name="Gibbons H.S."/>
            <person name="Broomall S.M."/>
            <person name="McNew L.A."/>
            <person name="Daligault H."/>
            <person name="Chapman C."/>
            <person name="Bruce D."/>
            <person name="Karavis M."/>
            <person name="Krepps M."/>
            <person name="McGregor P.A."/>
            <person name="Hong C."/>
            <person name="Park K.H."/>
            <person name="Akmal A."/>
            <person name="Feldman A."/>
            <person name="Lin J.S."/>
            <person name="Chang W.E."/>
            <person name="Higgs B.W."/>
            <person name="Demirev P."/>
            <person name="Lindquist J."/>
            <person name="Liem A."/>
            <person name="Fochler E."/>
            <person name="Read T.D."/>
            <person name="Tapia R."/>
            <person name="Johnson S."/>
            <person name="Bishop-Lilly K.A."/>
            <person name="Detter C."/>
            <person name="Han C."/>
            <person name="Sozhamannan S."/>
            <person name="Rosenzweig C.N."/>
            <person name="Skowronski E.W."/>
        </authorList>
    </citation>
    <scope>NUCLEOTIDE SEQUENCE [LARGE SCALE GENOMIC DNA]</scope>
    <source>
        <strain evidence="2 3">Y4G10-17</strain>
    </source>
</reference>
<keyword evidence="3" id="KW-1185">Reference proteome</keyword>
<dbReference type="AlphaFoldDB" id="A0A432WI16"/>
<dbReference type="Proteomes" id="UP000287823">
    <property type="component" value="Unassembled WGS sequence"/>
</dbReference>
<accession>A0A432WI16</accession>
<name>A0A432WI16_9GAMM</name>
<proteinExistence type="predicted"/>
<feature type="domain" description="NAD(P)-binding" evidence="1">
    <location>
        <begin position="7"/>
        <end position="191"/>
    </location>
</feature>
<evidence type="ECO:0000313" key="2">
    <source>
        <dbReference type="EMBL" id="RUO33367.1"/>
    </source>
</evidence>
<dbReference type="PANTHER" id="PTHR15020">
    <property type="entry name" value="FLAVIN REDUCTASE-RELATED"/>
    <property type="match status" value="1"/>
</dbReference>
<dbReference type="RefSeq" id="WP_126799075.1">
    <property type="nucleotide sequence ID" value="NZ_PIPO01000003.1"/>
</dbReference>
<dbReference type="PANTHER" id="PTHR15020:SF50">
    <property type="entry name" value="UPF0659 PROTEIN YMR090W"/>
    <property type="match status" value="1"/>
</dbReference>
<organism evidence="2 3">
    <name type="scientific">Aliidiomarina soli</name>
    <dbReference type="NCBI Taxonomy" id="1928574"/>
    <lineage>
        <taxon>Bacteria</taxon>
        <taxon>Pseudomonadati</taxon>
        <taxon>Pseudomonadota</taxon>
        <taxon>Gammaproteobacteria</taxon>
        <taxon>Alteromonadales</taxon>
        <taxon>Idiomarinaceae</taxon>
        <taxon>Aliidiomarina</taxon>
    </lineage>
</organism>
<dbReference type="SUPFAM" id="SSF51735">
    <property type="entry name" value="NAD(P)-binding Rossmann-fold domains"/>
    <property type="match status" value="1"/>
</dbReference>
<protein>
    <submittedName>
        <fullName evidence="2">NAD(P)-dependent oxidoreductase</fullName>
    </submittedName>
</protein>
<sequence>MRVYVIGANGKIGQHVVKQLQQHPTHQPVALVRKDEQIKALQAQDIEARGFDLTDKVETLKESLEGADAIIFTAGSGGSTEDDMTLRIDLDGAVKSMEAAELAGVKRFVIVSALQAHNREFWHPDLTPYYVAKHYADRELMRSDLEYTIVRPGLLTDDKPTGQVRAESNITEGEIPRADVAAMLIEVLDKPNAVGKAFDLITGNQSVESVASQL</sequence>